<name>A7HP83_PARL1</name>
<keyword evidence="7" id="KW-0274">FAD</keyword>
<evidence type="ECO:0000256" key="13">
    <source>
        <dbReference type="SAM" id="Phobius"/>
    </source>
</evidence>
<organism evidence="15 16">
    <name type="scientific">Parvibaculum lavamentivorans (strain DS-1 / DSM 13023 / NCIMB 13966)</name>
    <dbReference type="NCBI Taxonomy" id="402881"/>
    <lineage>
        <taxon>Bacteria</taxon>
        <taxon>Pseudomonadati</taxon>
        <taxon>Pseudomonadota</taxon>
        <taxon>Alphaproteobacteria</taxon>
        <taxon>Hyphomicrobiales</taxon>
        <taxon>Parvibaculaceae</taxon>
        <taxon>Parvibaculum</taxon>
    </lineage>
</organism>
<dbReference type="OrthoDB" id="9792185at2"/>
<keyword evidence="8 13" id="KW-1133">Transmembrane helix</keyword>
<dbReference type="Proteomes" id="UP000006377">
    <property type="component" value="Chromosome"/>
</dbReference>
<dbReference type="InterPro" id="IPR039261">
    <property type="entry name" value="FNR_nucleotide-bd"/>
</dbReference>
<dbReference type="SUPFAM" id="SSF63380">
    <property type="entry name" value="Riboflavin synthase domain-like"/>
    <property type="match status" value="1"/>
</dbReference>
<evidence type="ECO:0000256" key="8">
    <source>
        <dbReference type="ARBA" id="ARBA00022989"/>
    </source>
</evidence>
<dbReference type="InterPro" id="IPR017927">
    <property type="entry name" value="FAD-bd_FR_type"/>
</dbReference>
<evidence type="ECO:0000256" key="3">
    <source>
        <dbReference type="ARBA" id="ARBA00022630"/>
    </source>
</evidence>
<keyword evidence="9" id="KW-0560">Oxidoreductase</keyword>
<evidence type="ECO:0000256" key="10">
    <source>
        <dbReference type="ARBA" id="ARBA00023004"/>
    </source>
</evidence>
<dbReference type="PROSITE" id="PS51384">
    <property type="entry name" value="FAD_FR"/>
    <property type="match status" value="1"/>
</dbReference>
<dbReference type="SUPFAM" id="SSF52343">
    <property type="entry name" value="Ferredoxin reductase-like, C-terminal NADP-linked domain"/>
    <property type="match status" value="1"/>
</dbReference>
<evidence type="ECO:0000259" key="14">
    <source>
        <dbReference type="PROSITE" id="PS51384"/>
    </source>
</evidence>
<comment type="cofactor">
    <cofactor evidence="1">
        <name>FAD</name>
        <dbReference type="ChEBI" id="CHEBI:57692"/>
    </cofactor>
</comment>
<keyword evidence="4 13" id="KW-0812">Transmembrane</keyword>
<dbReference type="GO" id="GO:0016491">
    <property type="term" value="F:oxidoreductase activity"/>
    <property type="evidence" value="ECO:0007669"/>
    <property type="project" value="UniProtKB-KW"/>
</dbReference>
<dbReference type="RefSeq" id="WP_011995007.1">
    <property type="nucleotide sequence ID" value="NC_009719.1"/>
</dbReference>
<feature type="transmembrane region" description="Helical" evidence="13">
    <location>
        <begin position="140"/>
        <end position="158"/>
    </location>
</feature>
<comment type="subcellular location">
    <subcellularLocation>
        <location evidence="2">Membrane</location>
        <topology evidence="2">Multi-pass membrane protein</topology>
    </subcellularLocation>
</comment>
<protein>
    <submittedName>
        <fullName evidence="15">Ferric reductase domain protein transmembrane component domain</fullName>
    </submittedName>
</protein>
<dbReference type="Gene3D" id="3.40.50.80">
    <property type="entry name" value="Nucleotide-binding domain of ferredoxin-NADP reductase (FNR) module"/>
    <property type="match status" value="1"/>
</dbReference>
<dbReference type="GO" id="GO:0050660">
    <property type="term" value="F:flavin adenine dinucleotide binding"/>
    <property type="evidence" value="ECO:0007669"/>
    <property type="project" value="TreeGrafter"/>
</dbReference>
<evidence type="ECO:0000256" key="2">
    <source>
        <dbReference type="ARBA" id="ARBA00004141"/>
    </source>
</evidence>
<keyword evidence="16" id="KW-1185">Reference proteome</keyword>
<dbReference type="Gene3D" id="2.40.30.10">
    <property type="entry name" value="Translation factors"/>
    <property type="match status" value="1"/>
</dbReference>
<feature type="transmembrane region" description="Helical" evidence="13">
    <location>
        <begin position="74"/>
        <end position="91"/>
    </location>
</feature>
<dbReference type="eggNOG" id="COG4097">
    <property type="taxonomic scope" value="Bacteria"/>
</dbReference>
<reference evidence="15 16" key="1">
    <citation type="journal article" date="2011" name="Stand. Genomic Sci.">
        <title>Complete genome sequence of Parvibaculum lavamentivorans type strain (DS-1(T)).</title>
        <authorList>
            <person name="Schleheck D."/>
            <person name="Weiss M."/>
            <person name="Pitluck S."/>
            <person name="Bruce D."/>
            <person name="Land M.L."/>
            <person name="Han S."/>
            <person name="Saunders E."/>
            <person name="Tapia R."/>
            <person name="Detter C."/>
            <person name="Brettin T."/>
            <person name="Han J."/>
            <person name="Woyke T."/>
            <person name="Goodwin L."/>
            <person name="Pennacchio L."/>
            <person name="Nolan M."/>
            <person name="Cook A.M."/>
            <person name="Kjelleberg S."/>
            <person name="Thomas T."/>
        </authorList>
    </citation>
    <scope>NUCLEOTIDE SEQUENCE [LARGE SCALE GENOMIC DNA]</scope>
    <source>
        <strain evidence="16">DS-1 / DSM 13023 / NCIMB 13966</strain>
    </source>
</reference>
<evidence type="ECO:0000313" key="15">
    <source>
        <dbReference type="EMBL" id="ABS61716.1"/>
    </source>
</evidence>
<keyword evidence="11" id="KW-0411">Iron-sulfur</keyword>
<evidence type="ECO:0000256" key="1">
    <source>
        <dbReference type="ARBA" id="ARBA00001974"/>
    </source>
</evidence>
<evidence type="ECO:0000256" key="12">
    <source>
        <dbReference type="ARBA" id="ARBA00023136"/>
    </source>
</evidence>
<evidence type="ECO:0000313" key="16">
    <source>
        <dbReference type="Proteomes" id="UP000006377"/>
    </source>
</evidence>
<gene>
    <name evidence="15" type="ordered locus">Plav_0093</name>
</gene>
<feature type="domain" description="FAD-binding FR-type" evidence="14">
    <location>
        <begin position="189"/>
        <end position="293"/>
    </location>
</feature>
<keyword evidence="10" id="KW-0408">Iron</keyword>
<dbReference type="HOGENOM" id="CLU_003827_19_0_5"/>
<keyword evidence="3" id="KW-0285">Flavoprotein</keyword>
<dbReference type="CDD" id="cd06198">
    <property type="entry name" value="FNR_like_3"/>
    <property type="match status" value="1"/>
</dbReference>
<feature type="transmembrane region" description="Helical" evidence="13">
    <location>
        <begin position="31"/>
        <end position="53"/>
    </location>
</feature>
<dbReference type="GO" id="GO:0046872">
    <property type="term" value="F:metal ion binding"/>
    <property type="evidence" value="ECO:0007669"/>
    <property type="project" value="UniProtKB-KW"/>
</dbReference>
<dbReference type="EMBL" id="CP000774">
    <property type="protein sequence ID" value="ABS61716.1"/>
    <property type="molecule type" value="Genomic_DNA"/>
</dbReference>
<feature type="transmembrane region" description="Helical" evidence="13">
    <location>
        <begin position="7"/>
        <end position="25"/>
    </location>
</feature>
<evidence type="ECO:0000256" key="7">
    <source>
        <dbReference type="ARBA" id="ARBA00022827"/>
    </source>
</evidence>
<evidence type="ECO:0000256" key="11">
    <source>
        <dbReference type="ARBA" id="ARBA00023014"/>
    </source>
</evidence>
<sequence>MKPWQIVLTITAVSFGLTMIEIPAGTWLSTAALSLACGVAALSLMAAAAILAGRWGWPETALGGLDRVYAAHKWLAVYALALASVHFLFKAGDPSWAAESIMALPQGWTRLARQASFVALMSIVILALNRNIPYSTWRWWHRLSGPLFLIVIVHWLSIKSPLDLVSPAGLWLAGLSALGIAAAAYKLLLYPFLARHADYRVVKVLRGPSAAEIEFEPVKRGIDFHAGHFGFLRMKVDGLREPHPFTIAAAPAPDGRITFVIRALGDYTAKLIADVEPGMEADVYAPYGRFERKPDCRREIWIGGGVGISPFIAWMRDEQKGGFANVSLFYFFTPGRVFPDIDVLRKMAEERGIEFVPVSGGPGSRDFIDRFGEIVRDTAPGTPDIALCGPAGLLESVRGLARENGLDPACIRHELFQFR</sequence>
<keyword evidence="12 13" id="KW-0472">Membrane</keyword>
<dbReference type="InterPro" id="IPR017938">
    <property type="entry name" value="Riboflavin_synthase-like_b-brl"/>
</dbReference>
<evidence type="ECO:0000256" key="6">
    <source>
        <dbReference type="ARBA" id="ARBA00022723"/>
    </source>
</evidence>
<evidence type="ECO:0000256" key="9">
    <source>
        <dbReference type="ARBA" id="ARBA00023002"/>
    </source>
</evidence>
<feature type="transmembrane region" description="Helical" evidence="13">
    <location>
        <begin position="111"/>
        <end position="128"/>
    </location>
</feature>
<dbReference type="GO" id="GO:0016020">
    <property type="term" value="C:membrane"/>
    <property type="evidence" value="ECO:0007669"/>
    <property type="project" value="UniProtKB-SubCell"/>
</dbReference>
<keyword evidence="6" id="KW-0479">Metal-binding</keyword>
<dbReference type="Pfam" id="PF01794">
    <property type="entry name" value="Ferric_reduct"/>
    <property type="match status" value="1"/>
</dbReference>
<evidence type="ECO:0000256" key="5">
    <source>
        <dbReference type="ARBA" id="ARBA00022714"/>
    </source>
</evidence>
<proteinExistence type="predicted"/>
<dbReference type="PANTHER" id="PTHR47354">
    <property type="entry name" value="NADH OXIDOREDUCTASE HCR"/>
    <property type="match status" value="1"/>
</dbReference>
<dbReference type="GO" id="GO:0051537">
    <property type="term" value="F:2 iron, 2 sulfur cluster binding"/>
    <property type="evidence" value="ECO:0007669"/>
    <property type="project" value="UniProtKB-KW"/>
</dbReference>
<dbReference type="InterPro" id="IPR013130">
    <property type="entry name" value="Fe3_Rdtase_TM_dom"/>
</dbReference>
<dbReference type="KEGG" id="pla:Plav_0093"/>
<keyword evidence="5" id="KW-0001">2Fe-2S</keyword>
<dbReference type="AlphaFoldDB" id="A7HP83"/>
<feature type="transmembrane region" description="Helical" evidence="13">
    <location>
        <begin position="170"/>
        <end position="193"/>
    </location>
</feature>
<accession>A7HP83</accession>
<dbReference type="PANTHER" id="PTHR47354:SF8">
    <property type="entry name" value="1,2-PHENYLACETYL-COA EPOXIDASE, SUBUNIT E"/>
    <property type="match status" value="1"/>
</dbReference>
<evidence type="ECO:0000256" key="4">
    <source>
        <dbReference type="ARBA" id="ARBA00022692"/>
    </source>
</evidence>
<dbReference type="InterPro" id="IPR050415">
    <property type="entry name" value="MRET"/>
</dbReference>